<name>A0A512M8X3_9BACT</name>
<evidence type="ECO:0000256" key="1">
    <source>
        <dbReference type="SAM" id="MobiDB-lite"/>
    </source>
</evidence>
<organism evidence="3 4">
    <name type="scientific">Brevifollis gellanilyticus</name>
    <dbReference type="NCBI Taxonomy" id="748831"/>
    <lineage>
        <taxon>Bacteria</taxon>
        <taxon>Pseudomonadati</taxon>
        <taxon>Verrucomicrobiota</taxon>
        <taxon>Verrucomicrobiia</taxon>
        <taxon>Verrucomicrobiales</taxon>
        <taxon>Verrucomicrobiaceae</taxon>
    </lineage>
</organism>
<evidence type="ECO:0000313" key="4">
    <source>
        <dbReference type="Proteomes" id="UP000321577"/>
    </source>
</evidence>
<protein>
    <recommendedName>
        <fullName evidence="2">3-keto-alpha-glucoside-1,2-lyase/3-keto-2-hydroxy-glucal hydratase domain-containing protein</fullName>
    </recommendedName>
</protein>
<dbReference type="Pfam" id="PF06439">
    <property type="entry name" value="3keto-disac_hyd"/>
    <property type="match status" value="1"/>
</dbReference>
<dbReference type="Proteomes" id="UP000321577">
    <property type="component" value="Unassembled WGS sequence"/>
</dbReference>
<accession>A0A512M8X3</accession>
<dbReference type="Gene3D" id="2.60.120.560">
    <property type="entry name" value="Exo-inulinase, domain 1"/>
    <property type="match status" value="1"/>
</dbReference>
<comment type="caution">
    <text evidence="3">The sequence shown here is derived from an EMBL/GenBank/DDBJ whole genome shotgun (WGS) entry which is preliminary data.</text>
</comment>
<feature type="region of interest" description="Disordered" evidence="1">
    <location>
        <begin position="206"/>
        <end position="248"/>
    </location>
</feature>
<dbReference type="GO" id="GO:0016787">
    <property type="term" value="F:hydrolase activity"/>
    <property type="evidence" value="ECO:0007669"/>
    <property type="project" value="InterPro"/>
</dbReference>
<dbReference type="SUPFAM" id="SSF75011">
    <property type="entry name" value="3-carboxy-cis,cis-mucoante lactonizing enzyme"/>
    <property type="match status" value="1"/>
</dbReference>
<feature type="domain" description="3-keto-alpha-glucoside-1,2-lyase/3-keto-2-hydroxy-glucal hydratase" evidence="2">
    <location>
        <begin position="9"/>
        <end position="186"/>
    </location>
</feature>
<dbReference type="EMBL" id="BKAG01000015">
    <property type="protein sequence ID" value="GEP43143.1"/>
    <property type="molecule type" value="Genomic_DNA"/>
</dbReference>
<evidence type="ECO:0000313" key="3">
    <source>
        <dbReference type="EMBL" id="GEP43143.1"/>
    </source>
</evidence>
<dbReference type="InterPro" id="IPR010496">
    <property type="entry name" value="AL/BT2_dom"/>
</dbReference>
<feature type="compositionally biased region" description="Basic and acidic residues" evidence="1">
    <location>
        <begin position="226"/>
        <end position="237"/>
    </location>
</feature>
<proteinExistence type="predicted"/>
<dbReference type="RefSeq" id="WP_218032974.1">
    <property type="nucleotide sequence ID" value="NZ_BKAG01000015.1"/>
</dbReference>
<evidence type="ECO:0000259" key="2">
    <source>
        <dbReference type="Pfam" id="PF06439"/>
    </source>
</evidence>
<gene>
    <name evidence="3" type="ORF">BGE01nite_24340</name>
</gene>
<sequence>MAAPAVEPGFESIFDGKTLDGWKNGGNWEVVNGEIARVKKGGSLVYSKAKMPDDFELRFDWKVAKGCNSGVYYRPGQYEYQLLDNANSPYGENPRQSAASLFFGVAPTKDVVKPFGEWNEGRIVCKGTVIQHWLNGEKVIDFDYTDPRYKTEIELLRVRGADLSKRGANISLQDHGADVWFRNLRWRKIPADEKLVSENLTPMPVPEAALKKEQERVQQLLKGRKKPEAAPKEEEHKTPKHTKTSGGWKHEELRRFKIKEAHQGVAVDGEFFYAITNEAIGKYRKDNGERVGGWQDAKDGRIKHLNAGVVLNGKLYCAHSNFPTVPMESSVEVWDTKSMQHLKTIDVTKVGGSLTWVDQRDGAWFACFAQYAKTGNPADTRVVSFDAHWQKQQAWSFPPDLIAQFGKNSSSGGSFGPGNNLFITGHDAQELYVLEVPGKEVSITWTAAIPISAHGQAFAWDRSEEGMLYSIDRKTDEVIVSRIKR</sequence>
<reference evidence="3 4" key="1">
    <citation type="submission" date="2019-07" db="EMBL/GenBank/DDBJ databases">
        <title>Whole genome shotgun sequence of Brevifollis gellanilyticus NBRC 108608.</title>
        <authorList>
            <person name="Hosoyama A."/>
            <person name="Uohara A."/>
            <person name="Ohji S."/>
            <person name="Ichikawa N."/>
        </authorList>
    </citation>
    <scope>NUCLEOTIDE SEQUENCE [LARGE SCALE GENOMIC DNA]</scope>
    <source>
        <strain evidence="3 4">NBRC 108608</strain>
    </source>
</reference>
<keyword evidence="4" id="KW-1185">Reference proteome</keyword>
<dbReference type="AlphaFoldDB" id="A0A512M8X3"/>